<gene>
    <name evidence="2" type="ORF">FBQ73_19935</name>
</gene>
<keyword evidence="2" id="KW-0067">ATP-binding</keyword>
<name>A0A6C1KCC2_XANAU</name>
<dbReference type="AlphaFoldDB" id="A0A6C1KCC2"/>
<dbReference type="GO" id="GO:0005524">
    <property type="term" value="F:ATP binding"/>
    <property type="evidence" value="ECO:0007669"/>
    <property type="project" value="UniProtKB-KW"/>
</dbReference>
<organism evidence="2 3">
    <name type="scientific">Xanthobacter autotrophicus</name>
    <dbReference type="NCBI Taxonomy" id="280"/>
    <lineage>
        <taxon>Bacteria</taxon>
        <taxon>Pseudomonadati</taxon>
        <taxon>Pseudomonadota</taxon>
        <taxon>Alphaproteobacteria</taxon>
        <taxon>Hyphomicrobiales</taxon>
        <taxon>Xanthobacteraceae</taxon>
        <taxon>Xanthobacter</taxon>
    </lineage>
</organism>
<feature type="domain" description="Histidine kinase/HSP90-like ATPase" evidence="1">
    <location>
        <begin position="34"/>
        <end position="159"/>
    </location>
</feature>
<dbReference type="InterPro" id="IPR003594">
    <property type="entry name" value="HATPase_dom"/>
</dbReference>
<dbReference type="EMBL" id="VAUP01000038">
    <property type="protein sequence ID" value="TLX41197.1"/>
    <property type="molecule type" value="Genomic_DNA"/>
</dbReference>
<sequence length="164" mass="17835">MRRSPRRAPPAARDGTPMSALLAESLISSLNVDARIDDITKATGWLGALAEDEGWSQATRFALELSLEEALTNVVSYGFQDSTAVPRIRIECYRLPEGRVAVRLIDNGMAFDPTTISEPVVPASIEDAKIGGHGVQLMRNFLETLAYAREGDENHLTLIAGKPD</sequence>
<evidence type="ECO:0000259" key="1">
    <source>
        <dbReference type="Pfam" id="PF13581"/>
    </source>
</evidence>
<dbReference type="Pfam" id="PF13581">
    <property type="entry name" value="HATPase_c_2"/>
    <property type="match status" value="1"/>
</dbReference>
<dbReference type="CDD" id="cd16936">
    <property type="entry name" value="HATPase_RsbW-like"/>
    <property type="match status" value="1"/>
</dbReference>
<proteinExistence type="predicted"/>
<comment type="caution">
    <text evidence="2">The sequence shown here is derived from an EMBL/GenBank/DDBJ whole genome shotgun (WGS) entry which is preliminary data.</text>
</comment>
<protein>
    <submittedName>
        <fullName evidence="2">ATP-binding protein</fullName>
    </submittedName>
</protein>
<dbReference type="Proteomes" id="UP000305131">
    <property type="component" value="Unassembled WGS sequence"/>
</dbReference>
<evidence type="ECO:0000313" key="2">
    <source>
        <dbReference type="EMBL" id="TLX41197.1"/>
    </source>
</evidence>
<dbReference type="SUPFAM" id="SSF55874">
    <property type="entry name" value="ATPase domain of HSP90 chaperone/DNA topoisomerase II/histidine kinase"/>
    <property type="match status" value="1"/>
</dbReference>
<dbReference type="Gene3D" id="3.30.565.10">
    <property type="entry name" value="Histidine kinase-like ATPase, C-terminal domain"/>
    <property type="match status" value="1"/>
</dbReference>
<keyword evidence="2" id="KW-0547">Nucleotide-binding</keyword>
<evidence type="ECO:0000313" key="3">
    <source>
        <dbReference type="Proteomes" id="UP000305131"/>
    </source>
</evidence>
<accession>A0A6C1KCC2</accession>
<reference evidence="2 3" key="1">
    <citation type="submission" date="2019-05" db="EMBL/GenBank/DDBJ databases">
        <authorList>
            <person name="Zhou X."/>
        </authorList>
    </citation>
    <scope>NUCLEOTIDE SEQUENCE [LARGE SCALE GENOMIC DNA]</scope>
    <source>
        <strain evidence="2 3">DSM 432</strain>
    </source>
</reference>
<dbReference type="OrthoDB" id="9767435at2"/>
<dbReference type="InterPro" id="IPR036890">
    <property type="entry name" value="HATPase_C_sf"/>
</dbReference>